<dbReference type="FunCoup" id="A0A6P8S6H8">
    <property type="interactions" value="6"/>
</dbReference>
<dbReference type="GO" id="GO:0097623">
    <property type="term" value="P:potassium ion export across plasma membrane"/>
    <property type="evidence" value="ECO:0007669"/>
    <property type="project" value="TreeGrafter"/>
</dbReference>
<dbReference type="GO" id="GO:0015459">
    <property type="term" value="F:potassium channel regulator activity"/>
    <property type="evidence" value="ECO:0007669"/>
    <property type="project" value="TreeGrafter"/>
</dbReference>
<dbReference type="CTD" id="23704"/>
<comment type="similarity">
    <text evidence="2">Belongs to the potassium channel KCNE family.</text>
</comment>
<dbReference type="PANTHER" id="PTHR15282">
    <property type="entry name" value="POTASSIUM VOLTAGE-GATED CHANNEL SUBFAMILY E MEMBER 1, 3"/>
    <property type="match status" value="1"/>
</dbReference>
<accession>A0A6P8S6H8</accession>
<keyword evidence="8" id="KW-1185">Reference proteome</keyword>
<evidence type="ECO:0000256" key="4">
    <source>
        <dbReference type="ARBA" id="ARBA00022989"/>
    </source>
</evidence>
<sequence length="165" mass="18101">MNHTDIAEPSLATSSSSEQQNPGNNTHDNNEYFYILIVMSFYGIFLTGIMLGYMKSKRKEKNTNLLLFYKNEDGEWGENMKSLPTVFGRRSMQMPTMLNVLQERMGPALSCAICSMEGSSVSSDSSPDAHFTIQEEGPDDKIGDGSKALLSESCEGTSASINSTS</sequence>
<evidence type="ECO:0000256" key="6">
    <source>
        <dbReference type="SAM" id="MobiDB-lite"/>
    </source>
</evidence>
<evidence type="ECO:0000256" key="5">
    <source>
        <dbReference type="ARBA" id="ARBA00023136"/>
    </source>
</evidence>
<comment type="subcellular location">
    <subcellularLocation>
        <location evidence="1">Membrane</location>
        <topology evidence="1">Single-pass membrane protein</topology>
    </subcellularLocation>
</comment>
<dbReference type="GO" id="GO:0005251">
    <property type="term" value="F:delayed rectifier potassium channel activity"/>
    <property type="evidence" value="ECO:0007669"/>
    <property type="project" value="TreeGrafter"/>
</dbReference>
<evidence type="ECO:0000256" key="3">
    <source>
        <dbReference type="ARBA" id="ARBA00022692"/>
    </source>
</evidence>
<dbReference type="GO" id="GO:0060307">
    <property type="term" value="P:regulation of ventricular cardiac muscle cell membrane repolarization"/>
    <property type="evidence" value="ECO:0007669"/>
    <property type="project" value="TreeGrafter"/>
</dbReference>
<dbReference type="InterPro" id="IPR000369">
    <property type="entry name" value="K_chnl_KCNE"/>
</dbReference>
<dbReference type="PRINTS" id="PR00168">
    <property type="entry name" value="KCNECHANNEL"/>
</dbReference>
<dbReference type="GeneID" id="117366468"/>
<keyword evidence="3 7" id="KW-0812">Transmembrane</keyword>
<keyword evidence="5 7" id="KW-0472">Membrane</keyword>
<dbReference type="RefSeq" id="XP_033813699.1">
    <property type="nucleotide sequence ID" value="XM_033957808.1"/>
</dbReference>
<protein>
    <submittedName>
        <fullName evidence="9">Potassium voltage-gated channel subfamily E member 4</fullName>
    </submittedName>
</protein>
<keyword evidence="4 7" id="KW-1133">Transmembrane helix</keyword>
<organism evidence="8 9">
    <name type="scientific">Geotrypetes seraphini</name>
    <name type="common">Gaboon caecilian</name>
    <name type="synonym">Caecilia seraphini</name>
    <dbReference type="NCBI Taxonomy" id="260995"/>
    <lineage>
        <taxon>Eukaryota</taxon>
        <taxon>Metazoa</taxon>
        <taxon>Chordata</taxon>
        <taxon>Craniata</taxon>
        <taxon>Vertebrata</taxon>
        <taxon>Euteleostomi</taxon>
        <taxon>Amphibia</taxon>
        <taxon>Gymnophiona</taxon>
        <taxon>Geotrypetes</taxon>
    </lineage>
</organism>
<dbReference type="PANTHER" id="PTHR15282:SF9">
    <property type="entry name" value="POTASSIUM VOLTAGE-GATED CHANNEL SUBFAMILY E MEMBER 4"/>
    <property type="match status" value="1"/>
</dbReference>
<evidence type="ECO:0000256" key="7">
    <source>
        <dbReference type="SAM" id="Phobius"/>
    </source>
</evidence>
<dbReference type="KEGG" id="gsh:117366468"/>
<dbReference type="OrthoDB" id="6422957at2759"/>
<name>A0A6P8S6H8_GEOSA</name>
<feature type="region of interest" description="Disordered" evidence="6">
    <location>
        <begin position="1"/>
        <end position="25"/>
    </location>
</feature>
<dbReference type="AlphaFoldDB" id="A0A6P8S6H8"/>
<dbReference type="Pfam" id="PF02060">
    <property type="entry name" value="ISK_Channel"/>
    <property type="match status" value="1"/>
</dbReference>
<feature type="region of interest" description="Disordered" evidence="6">
    <location>
        <begin position="120"/>
        <end position="147"/>
    </location>
</feature>
<dbReference type="GO" id="GO:0086091">
    <property type="term" value="P:regulation of heart rate by cardiac conduction"/>
    <property type="evidence" value="ECO:0007669"/>
    <property type="project" value="TreeGrafter"/>
</dbReference>
<evidence type="ECO:0000313" key="9">
    <source>
        <dbReference type="RefSeq" id="XP_033813699.1"/>
    </source>
</evidence>
<evidence type="ECO:0000256" key="1">
    <source>
        <dbReference type="ARBA" id="ARBA00004167"/>
    </source>
</evidence>
<dbReference type="GO" id="GO:0008076">
    <property type="term" value="C:voltage-gated potassium channel complex"/>
    <property type="evidence" value="ECO:0007669"/>
    <property type="project" value="TreeGrafter"/>
</dbReference>
<proteinExistence type="inferred from homology"/>
<reference evidence="9" key="1">
    <citation type="submission" date="2025-08" db="UniProtKB">
        <authorList>
            <consortium name="RefSeq"/>
        </authorList>
    </citation>
    <scope>IDENTIFICATION</scope>
</reference>
<feature type="transmembrane region" description="Helical" evidence="7">
    <location>
        <begin position="32"/>
        <end position="53"/>
    </location>
</feature>
<gene>
    <name evidence="9" type="primary">KCNE4</name>
</gene>
<dbReference type="InParanoid" id="A0A6P8S6H8"/>
<evidence type="ECO:0000313" key="8">
    <source>
        <dbReference type="Proteomes" id="UP000515159"/>
    </source>
</evidence>
<dbReference type="GO" id="GO:0044325">
    <property type="term" value="F:transmembrane transporter binding"/>
    <property type="evidence" value="ECO:0007669"/>
    <property type="project" value="TreeGrafter"/>
</dbReference>
<feature type="compositionally biased region" description="Polar residues" evidence="6">
    <location>
        <begin position="11"/>
        <end position="25"/>
    </location>
</feature>
<dbReference type="GO" id="GO:1902282">
    <property type="term" value="F:voltage-gated potassium channel activity involved in ventricular cardiac muscle cell action potential repolarization"/>
    <property type="evidence" value="ECO:0007669"/>
    <property type="project" value="TreeGrafter"/>
</dbReference>
<dbReference type="Proteomes" id="UP000515159">
    <property type="component" value="Chromosome 9"/>
</dbReference>
<evidence type="ECO:0000256" key="2">
    <source>
        <dbReference type="ARBA" id="ARBA00005688"/>
    </source>
</evidence>